<evidence type="ECO:0000256" key="4">
    <source>
        <dbReference type="ARBA" id="ARBA00022801"/>
    </source>
</evidence>
<dbReference type="InterPro" id="IPR002729">
    <property type="entry name" value="CRISPR-assoc_Cas1"/>
</dbReference>
<dbReference type="GO" id="GO:0016787">
    <property type="term" value="F:hydrolase activity"/>
    <property type="evidence" value="ECO:0007669"/>
    <property type="project" value="UniProtKB-KW"/>
</dbReference>
<keyword evidence="6 10" id="KW-0051">Antiviral defense</keyword>
<evidence type="ECO:0000313" key="12">
    <source>
        <dbReference type="Proteomes" id="UP000022645"/>
    </source>
</evidence>
<evidence type="ECO:0000256" key="9">
    <source>
        <dbReference type="ARBA" id="ARBA00038592"/>
    </source>
</evidence>
<dbReference type="GO" id="GO:0046872">
    <property type="term" value="F:metal ion binding"/>
    <property type="evidence" value="ECO:0007669"/>
    <property type="project" value="UniProtKB-UniRule"/>
</dbReference>
<keyword evidence="8 10" id="KW-0464">Manganese</keyword>
<evidence type="ECO:0000256" key="3">
    <source>
        <dbReference type="ARBA" id="ARBA00022759"/>
    </source>
</evidence>
<evidence type="ECO:0000256" key="1">
    <source>
        <dbReference type="ARBA" id="ARBA00022722"/>
    </source>
</evidence>
<evidence type="ECO:0000256" key="7">
    <source>
        <dbReference type="ARBA" id="ARBA00023125"/>
    </source>
</evidence>
<sequence length="343" mass="39409">MRKLLNTLYITSENAYLSLDGENVVISIDFDEKHRIPLHTLETIICFSYGGASPALMGKCAKYNIQLSFFSPQGLYLTSTNSNTNGNVFLRREQYRMADNEEQSIAFSKSFLYGKIYNTRYFLLKFSRDYALRINCEYIEAVSNNLKNSIASINDATTKEILLGIEGTAATEYFGVFDNLILQNKCDFKFYFRNRRPPVDNVNALLSFAYTLLANDCAAALHGVGLDPYVGFLHVDRPGRRSLALDMMEEMRVVYADRFVLTLINNRIIAGQDFYEQESGAVLLTEDGRKKFLSEWQKKKQDKLKHPFLEEEISWGLLPHVQAMLLARSVRGDLEMYPPFFWK</sequence>
<evidence type="ECO:0000256" key="6">
    <source>
        <dbReference type="ARBA" id="ARBA00023118"/>
    </source>
</evidence>
<comment type="function">
    <text evidence="10">CRISPR (clustered regularly interspaced short palindromic repeat), is an adaptive immune system that provides protection against mobile genetic elements (viruses, transposable elements and conjugative plasmids). CRISPR clusters contain spacers, sequences complementary to antecedent mobile elements, and target invading nucleic acids. CRISPR clusters are transcribed and processed into CRISPR RNA (crRNA). Acts as a dsDNA endonuclease. Involved in the integration of spacer DNA into the CRISPR cassette.</text>
</comment>
<dbReference type="EMBL" id="JALU01000004">
    <property type="protein sequence ID" value="EUC57937.1"/>
    <property type="molecule type" value="Genomic_DNA"/>
</dbReference>
<dbReference type="Pfam" id="PF01867">
    <property type="entry name" value="Cas_Cas1"/>
    <property type="match status" value="1"/>
</dbReference>
<dbReference type="InterPro" id="IPR050646">
    <property type="entry name" value="Cas1"/>
</dbReference>
<dbReference type="AlphaFoldDB" id="X8J7M4"/>
<dbReference type="PANTHER" id="PTHR34353">
    <property type="entry name" value="CRISPR-ASSOCIATED ENDONUCLEASE CAS1 1"/>
    <property type="match status" value="1"/>
</dbReference>
<keyword evidence="4 10" id="KW-0378">Hydrolase</keyword>
<evidence type="ECO:0000313" key="11">
    <source>
        <dbReference type="EMBL" id="EUC57937.1"/>
    </source>
</evidence>
<keyword evidence="1 10" id="KW-0540">Nuclease</keyword>
<dbReference type="NCBIfam" id="TIGR03640">
    <property type="entry name" value="cas1_DVULG"/>
    <property type="match status" value="1"/>
</dbReference>
<comment type="similarity">
    <text evidence="10">Belongs to the CRISPR-associated endonuclease Cas1 family.</text>
</comment>
<keyword evidence="2 10" id="KW-0479">Metal-binding</keyword>
<feature type="binding site" evidence="10">
    <location>
        <position position="234"/>
    </location>
    <ligand>
        <name>Mn(2+)</name>
        <dbReference type="ChEBI" id="CHEBI:29035"/>
    </ligand>
</feature>
<comment type="caution">
    <text evidence="11">The sequence shown here is derived from an EMBL/GenBank/DDBJ whole genome shotgun (WGS) entry which is preliminary data.</text>
</comment>
<accession>X8J7M4</accession>
<dbReference type="Proteomes" id="UP000022645">
    <property type="component" value="Unassembled WGS sequence"/>
</dbReference>
<evidence type="ECO:0000256" key="5">
    <source>
        <dbReference type="ARBA" id="ARBA00022842"/>
    </source>
</evidence>
<keyword evidence="7 10" id="KW-0238">DNA-binding</keyword>
<dbReference type="PANTHER" id="PTHR34353:SF2">
    <property type="entry name" value="CRISPR-ASSOCIATED ENDONUCLEASE CAS1 1"/>
    <property type="match status" value="1"/>
</dbReference>
<proteinExistence type="inferred from homology"/>
<reference evidence="11 12" key="1">
    <citation type="submission" date="2014-01" db="EMBL/GenBank/DDBJ databases">
        <authorList>
            <person name="Durkin A.S."/>
            <person name="McCorrison J."/>
            <person name="Torralba M."/>
            <person name="Gillis M."/>
            <person name="Haft D.H."/>
            <person name="Methe B."/>
            <person name="Sutton G."/>
            <person name="Nelson K.E."/>
        </authorList>
    </citation>
    <scope>NUCLEOTIDE SEQUENCE [LARGE SCALE GENOMIC DNA]</scope>
    <source>
        <strain evidence="11 12">ATCC 33093</strain>
    </source>
</reference>
<evidence type="ECO:0000256" key="2">
    <source>
        <dbReference type="ARBA" id="ARBA00022723"/>
    </source>
</evidence>
<dbReference type="CDD" id="cd09721">
    <property type="entry name" value="Cas1_I-C"/>
    <property type="match status" value="1"/>
</dbReference>
<dbReference type="EC" id="3.1.-.-" evidence="10"/>
<dbReference type="Gene3D" id="1.20.120.920">
    <property type="entry name" value="CRISPR-associated endonuclease Cas1, C-terminal domain"/>
    <property type="match status" value="1"/>
</dbReference>
<evidence type="ECO:0000256" key="10">
    <source>
        <dbReference type="HAMAP-Rule" id="MF_01470"/>
    </source>
</evidence>
<dbReference type="GO" id="GO:0051607">
    <property type="term" value="P:defense response to virus"/>
    <property type="evidence" value="ECO:0007669"/>
    <property type="project" value="UniProtKB-UniRule"/>
</dbReference>
<dbReference type="Gene3D" id="3.100.10.20">
    <property type="entry name" value="CRISPR-associated endonuclease Cas1, N-terminal domain"/>
    <property type="match status" value="1"/>
</dbReference>
<keyword evidence="5 10" id="KW-0460">Magnesium</keyword>
<gene>
    <name evidence="11" type="primary">cas1c</name>
    <name evidence="10" type="synonym">cas1</name>
    <name evidence="11" type="ORF">HMPREF0581_1254</name>
</gene>
<evidence type="ECO:0000256" key="8">
    <source>
        <dbReference type="ARBA" id="ARBA00023211"/>
    </source>
</evidence>
<dbReference type="PATRIC" id="fig|1401079.3.peg.218"/>
<organism evidence="11 12">
    <name type="scientific">Mogibacterium timidum ATCC 33093</name>
    <dbReference type="NCBI Taxonomy" id="1401079"/>
    <lineage>
        <taxon>Bacteria</taxon>
        <taxon>Bacillati</taxon>
        <taxon>Bacillota</taxon>
        <taxon>Clostridia</taxon>
        <taxon>Peptostreptococcales</taxon>
        <taxon>Anaerovoracaceae</taxon>
        <taxon>Mogibacterium</taxon>
    </lineage>
</organism>
<feature type="binding site" evidence="10">
    <location>
        <position position="166"/>
    </location>
    <ligand>
        <name>Mn(2+)</name>
        <dbReference type="ChEBI" id="CHEBI:29035"/>
    </ligand>
</feature>
<dbReference type="InterPro" id="IPR042206">
    <property type="entry name" value="CRISPR-assoc_Cas1_C"/>
</dbReference>
<dbReference type="GO" id="GO:0003677">
    <property type="term" value="F:DNA binding"/>
    <property type="evidence" value="ECO:0007669"/>
    <property type="project" value="UniProtKB-KW"/>
</dbReference>
<protein>
    <recommendedName>
        <fullName evidence="10">CRISPR-associated endonuclease Cas1</fullName>
        <ecNumber evidence="10">3.1.-.-</ecNumber>
    </recommendedName>
</protein>
<dbReference type="GO" id="GO:0004520">
    <property type="term" value="F:DNA endonuclease activity"/>
    <property type="evidence" value="ECO:0007669"/>
    <property type="project" value="InterPro"/>
</dbReference>
<feature type="binding site" evidence="10">
    <location>
        <position position="249"/>
    </location>
    <ligand>
        <name>Mn(2+)</name>
        <dbReference type="ChEBI" id="CHEBI:29035"/>
    </ligand>
</feature>
<dbReference type="NCBIfam" id="TIGR00287">
    <property type="entry name" value="cas1"/>
    <property type="match status" value="1"/>
</dbReference>
<dbReference type="RefSeq" id="WP_036379593.1">
    <property type="nucleotide sequence ID" value="NZ_JALU01000004.1"/>
</dbReference>
<dbReference type="InterPro" id="IPR042211">
    <property type="entry name" value="CRISPR-assoc_Cas1_N"/>
</dbReference>
<comment type="cofactor">
    <cofactor evidence="10">
        <name>Mg(2+)</name>
        <dbReference type="ChEBI" id="CHEBI:18420"/>
    </cofactor>
    <cofactor evidence="10">
        <name>Mn(2+)</name>
        <dbReference type="ChEBI" id="CHEBI:29035"/>
    </cofactor>
</comment>
<name>X8J7M4_9FIRM</name>
<comment type="subunit">
    <text evidence="9 10">Homodimer, forms a heterotetramer with a Cas2 homodimer.</text>
</comment>
<dbReference type="HAMAP" id="MF_01470">
    <property type="entry name" value="Cas1"/>
    <property type="match status" value="1"/>
</dbReference>
<keyword evidence="3 10" id="KW-0255">Endonuclease</keyword>
<dbReference type="GO" id="GO:0043571">
    <property type="term" value="P:maintenance of CRISPR repeat elements"/>
    <property type="evidence" value="ECO:0007669"/>
    <property type="project" value="UniProtKB-UniRule"/>
</dbReference>
<dbReference type="InterPro" id="IPR019856">
    <property type="entry name" value="CRISPR-assoc_Cas1_DVULG"/>
</dbReference>